<dbReference type="Proteomes" id="UP000249688">
    <property type="component" value="Unassembled WGS sequence"/>
</dbReference>
<proteinExistence type="predicted"/>
<dbReference type="InterPro" id="IPR029068">
    <property type="entry name" value="Glyas_Bleomycin-R_OHBP_Dase"/>
</dbReference>
<evidence type="ECO:0000259" key="1">
    <source>
        <dbReference type="PROSITE" id="PS51819"/>
    </source>
</evidence>
<dbReference type="Pfam" id="PF00903">
    <property type="entry name" value="Glyoxalase"/>
    <property type="match status" value="1"/>
</dbReference>
<evidence type="ECO:0000313" key="3">
    <source>
        <dbReference type="Proteomes" id="UP000249688"/>
    </source>
</evidence>
<evidence type="ECO:0000313" key="2">
    <source>
        <dbReference type="EMBL" id="PZW49171.1"/>
    </source>
</evidence>
<dbReference type="PROSITE" id="PS51819">
    <property type="entry name" value="VOC"/>
    <property type="match status" value="1"/>
</dbReference>
<dbReference type="InterPro" id="IPR037523">
    <property type="entry name" value="VOC_core"/>
</dbReference>
<dbReference type="OrthoDB" id="5243302at2"/>
<reference evidence="2 3" key="1">
    <citation type="submission" date="2018-06" db="EMBL/GenBank/DDBJ databases">
        <title>Genomic Encyclopedia of Archaeal and Bacterial Type Strains, Phase II (KMG-II): from individual species to whole genera.</title>
        <authorList>
            <person name="Goeker M."/>
        </authorList>
    </citation>
    <scope>NUCLEOTIDE SEQUENCE [LARGE SCALE GENOMIC DNA]</scope>
    <source>
        <strain evidence="2 3">DSM 24525</strain>
    </source>
</reference>
<keyword evidence="2" id="KW-0560">Oxidoreductase</keyword>
<dbReference type="RefSeq" id="WP_111396873.1">
    <property type="nucleotide sequence ID" value="NZ_QKYU01000003.1"/>
</dbReference>
<keyword evidence="3" id="KW-1185">Reference proteome</keyword>
<keyword evidence="2" id="KW-0223">Dioxygenase</keyword>
<sequence length="197" mass="22049">MPTPPIKIPVLHHINLKTTRLQEMIDWYGTVIGCTPMHQFPGGAWLTNDAANHRIALLTAPRIKDDPERILHTGMHHSAFEYASLDDLLDSFERLDGLGIRPHMMLDHGLTTSFYYLDPDGNSVELQCDNFGDWAASSDWIRTSPDFAANPIGAPVDPQQMLAARKAGASTEELHRRAYAGEFPPGQPMDFRFPMDP</sequence>
<gene>
    <name evidence="2" type="ORF">C8P66_103197</name>
</gene>
<comment type="caution">
    <text evidence="2">The sequence shown here is derived from an EMBL/GenBank/DDBJ whole genome shotgun (WGS) entry which is preliminary data.</text>
</comment>
<feature type="domain" description="VOC" evidence="1">
    <location>
        <begin position="10"/>
        <end position="129"/>
    </location>
</feature>
<dbReference type="Gene3D" id="3.10.180.10">
    <property type="entry name" value="2,3-Dihydroxybiphenyl 1,2-Dioxygenase, domain 1"/>
    <property type="match status" value="1"/>
</dbReference>
<organism evidence="2 3">
    <name type="scientific">Humitalea rosea</name>
    <dbReference type="NCBI Taxonomy" id="990373"/>
    <lineage>
        <taxon>Bacteria</taxon>
        <taxon>Pseudomonadati</taxon>
        <taxon>Pseudomonadota</taxon>
        <taxon>Alphaproteobacteria</taxon>
        <taxon>Acetobacterales</taxon>
        <taxon>Roseomonadaceae</taxon>
        <taxon>Humitalea</taxon>
    </lineage>
</organism>
<dbReference type="InterPro" id="IPR004360">
    <property type="entry name" value="Glyas_Fos-R_dOase_dom"/>
</dbReference>
<dbReference type="SUPFAM" id="SSF54593">
    <property type="entry name" value="Glyoxalase/Bleomycin resistance protein/Dihydroxybiphenyl dioxygenase"/>
    <property type="match status" value="1"/>
</dbReference>
<dbReference type="AlphaFoldDB" id="A0A2W7JBU3"/>
<protein>
    <submittedName>
        <fullName evidence="2">Glyoxalase/bleomycin resistance protein/dioxygenase superfamily protein</fullName>
    </submittedName>
</protein>
<dbReference type="GO" id="GO:0051213">
    <property type="term" value="F:dioxygenase activity"/>
    <property type="evidence" value="ECO:0007669"/>
    <property type="project" value="UniProtKB-KW"/>
</dbReference>
<name>A0A2W7JBU3_9PROT</name>
<accession>A0A2W7JBU3</accession>
<dbReference type="EMBL" id="QKYU01000003">
    <property type="protein sequence ID" value="PZW49171.1"/>
    <property type="molecule type" value="Genomic_DNA"/>
</dbReference>